<proteinExistence type="predicted"/>
<dbReference type="PANTHER" id="PTHR34819">
    <property type="entry name" value="LARGE CYSTEINE-RICH PERIPLASMIC PROTEIN OMCB"/>
    <property type="match status" value="1"/>
</dbReference>
<dbReference type="EMBL" id="BAAADB010000019">
    <property type="protein sequence ID" value="GAA0513909.1"/>
    <property type="molecule type" value="Genomic_DNA"/>
</dbReference>
<dbReference type="InterPro" id="IPR047589">
    <property type="entry name" value="DUF11_rpt"/>
</dbReference>
<dbReference type="InterPro" id="IPR001434">
    <property type="entry name" value="OmcB-like_DUF11"/>
</dbReference>
<keyword evidence="1" id="KW-0732">Signal</keyword>
<evidence type="ECO:0000256" key="1">
    <source>
        <dbReference type="SAM" id="SignalP"/>
    </source>
</evidence>
<dbReference type="PANTHER" id="PTHR34819:SF3">
    <property type="entry name" value="CELL SURFACE PROTEIN"/>
    <property type="match status" value="1"/>
</dbReference>
<dbReference type="InterPro" id="IPR013783">
    <property type="entry name" value="Ig-like_fold"/>
</dbReference>
<feature type="domain" description="DUF11" evidence="2">
    <location>
        <begin position="291"/>
        <end position="413"/>
    </location>
</feature>
<feature type="domain" description="DUF11" evidence="2">
    <location>
        <begin position="1130"/>
        <end position="1254"/>
    </location>
</feature>
<dbReference type="Pfam" id="PF01345">
    <property type="entry name" value="DUF11"/>
    <property type="match status" value="4"/>
</dbReference>
<evidence type="ECO:0000313" key="4">
    <source>
        <dbReference type="Proteomes" id="UP001500191"/>
    </source>
</evidence>
<keyword evidence="4" id="KW-1185">Reference proteome</keyword>
<dbReference type="InterPro" id="IPR051172">
    <property type="entry name" value="Chlamydia_OmcB"/>
</dbReference>
<dbReference type="NCBIfam" id="TIGR01451">
    <property type="entry name" value="B_ant_repeat"/>
    <property type="match status" value="5"/>
</dbReference>
<sequence>MMQPFHSWWPLDSRAFFRLLWTSGLALLCLIALSGPARAAGLDLQFTGGVNVTGGACALTLNSRCRFNNVIVGEAAGSSLQRDIIVTVSDLVNATLDTTVDNAGPTLSGTAPVASADQFLAPTVRPTQTTANVTGWAGFTFDVVRSGGPVPAVGTSTITLPGTFWVTSFDTDGDGGTLREFVEFVGASATGLSAGTTLTASTAVAGGTQYQGATAGQPNISTGDPYKGSAFYTAASSFRLIYGARTGTSGSTAGGRLTAFDFFRPDAVLRQPLLDGFKSVRLTTDADGSGDISAGDTLTYTVVYTNTGNAAASSFQISDPLPAGLTITATGGQTVWIDGTQNTAARNAGYTGGAGAVGNLLATGQTLAAGGSIRVDIPVRVGTVTASTTLNNQASATATGVSAVLSDNVDESTAFVSSVRSTTGWPGVPAGSVTQNQTAALSPTAVLVELSRADLTLSKSNGVNGLAGPSVTTYTIVLTNNGPASANGTVLRDPAAPGLTKTAVSCASSSGAVCPAVTTATLESGVTVPTLPAGGRITLTLTASVTATSGSVANSVTATLPSGTVDPSPTGTVTDTDSVNSADLAVAKTGPATAPQGNTFSYVIRAWNNGVLPVSAATLADPVPANVTGVSWTCVGSGGATCASASGTGNSVSVTVNLPVDGGSATTPDTDYVTLTVTGRATTGGIVTNRATVSPPASITDSVTANNSSAVDTAIVAQVTCPNLYATTGGDFTTNNNGTEIRSLNDTTNTLGDVVTLIPATLEATPRPGYTATLALTPDRSRFFVVRDVDTRLLIFDVASSTWQEGPTLPTTTGRYVRMAITSTGIGYVMDGGGNLYRFATTSPYTVSSAIPLTVVPATAPTVGASGDFFADDRGNLFLLSSQADGQLDFWEVEPNTGQMIYLGRLSDADIIGGYGGFASTPNGLFGRGGSGRMISVDLRAFTATPVGSASSGSTDLTSCSFPTFNRTVTATKAARKVAGSAGTPVRPGDTLEYRIVVRNSGSIAAGNTKFSDQIPAGTTYVPGSTFLNGILVSDAAGGVMPYAPAPQLISSAGQPSGTLLADVTPADDSDREAVITFRVRVNTSPEPTQVSNQGITTYRDNGSDLTVLTDDPATTAPNDATVTRMAAPDVTVTKTGPAFAQPADPAKPDQSIIYTLVVSNVGDKDAGSVTVRDVLPTGLTFKSASAGGTYVVGTRTVTWTLPALIAGGAQTLTVEVTAPTAAQIQGSSGVKQVSNTAAVSTAGDTVPGNDTSATVNTAFILAVLAKEVRNVTKNSLFGTSGGGLPDEVLEYCIDFRNEGGAALPNFVLVDHVPSNTNALTTAYDADEPSAATGFGVKLTRGASTSYSSSAADADAGSLTTSGGTYGRGTMTVALGTLAAGESGRVCFQATIR</sequence>
<dbReference type="SUPFAM" id="SSF82171">
    <property type="entry name" value="DPP6 N-terminal domain-like"/>
    <property type="match status" value="1"/>
</dbReference>
<feature type="domain" description="DUF11" evidence="2">
    <location>
        <begin position="454"/>
        <end position="570"/>
    </location>
</feature>
<dbReference type="Gene3D" id="2.60.40.740">
    <property type="match status" value="1"/>
</dbReference>
<accession>A0ABP3M696</accession>
<feature type="signal peptide" evidence="1">
    <location>
        <begin position="1"/>
        <end position="39"/>
    </location>
</feature>
<reference evidence="4" key="1">
    <citation type="journal article" date="2019" name="Int. J. Syst. Evol. Microbiol.">
        <title>The Global Catalogue of Microorganisms (GCM) 10K type strain sequencing project: providing services to taxonomists for standard genome sequencing and annotation.</title>
        <authorList>
            <consortium name="The Broad Institute Genomics Platform"/>
            <consortium name="The Broad Institute Genome Sequencing Center for Infectious Disease"/>
            <person name="Wu L."/>
            <person name="Ma J."/>
        </authorList>
    </citation>
    <scope>NUCLEOTIDE SEQUENCE [LARGE SCALE GENOMIC DNA]</scope>
    <source>
        <strain evidence="4">JCM 14368</strain>
    </source>
</reference>
<protein>
    <submittedName>
        <fullName evidence="3">DUF11 domain-containing protein</fullName>
    </submittedName>
</protein>
<dbReference type="Gene3D" id="2.60.40.10">
    <property type="entry name" value="Immunoglobulins"/>
    <property type="match status" value="1"/>
</dbReference>
<dbReference type="InterPro" id="IPR026466">
    <property type="entry name" value="Fim_isopep_form_D2_dom"/>
</dbReference>
<dbReference type="NCBIfam" id="TIGR04226">
    <property type="entry name" value="RrgB_K2N_iso_D2"/>
    <property type="match status" value="1"/>
</dbReference>
<name>A0ABP3M696_9DEIO</name>
<feature type="chain" id="PRO_5046808057" evidence="1">
    <location>
        <begin position="40"/>
        <end position="1393"/>
    </location>
</feature>
<evidence type="ECO:0000313" key="3">
    <source>
        <dbReference type="EMBL" id="GAA0513909.1"/>
    </source>
</evidence>
<dbReference type="Proteomes" id="UP001500191">
    <property type="component" value="Unassembled WGS sequence"/>
</dbReference>
<organism evidence="3 4">
    <name type="scientific">Deinococcus depolymerans</name>
    <dbReference type="NCBI Taxonomy" id="392408"/>
    <lineage>
        <taxon>Bacteria</taxon>
        <taxon>Thermotogati</taxon>
        <taxon>Deinococcota</taxon>
        <taxon>Deinococci</taxon>
        <taxon>Deinococcales</taxon>
        <taxon>Deinococcaceae</taxon>
        <taxon>Deinococcus</taxon>
    </lineage>
</organism>
<feature type="domain" description="DUF11" evidence="2">
    <location>
        <begin position="583"/>
        <end position="711"/>
    </location>
</feature>
<comment type="caution">
    <text evidence="3">The sequence shown here is derived from an EMBL/GenBank/DDBJ whole genome shotgun (WGS) entry which is preliminary data.</text>
</comment>
<evidence type="ECO:0000259" key="2">
    <source>
        <dbReference type="Pfam" id="PF01345"/>
    </source>
</evidence>
<gene>
    <name evidence="3" type="ORF">GCM10008937_22080</name>
</gene>